<reference evidence="1 2" key="1">
    <citation type="submission" date="2016-11" db="EMBL/GenBank/DDBJ databases">
        <authorList>
            <person name="Jaros S."/>
            <person name="Januszkiewicz K."/>
            <person name="Wedrychowicz H."/>
        </authorList>
    </citation>
    <scope>NUCLEOTIDE SEQUENCE [LARGE SCALE GENOMIC DNA]</scope>
    <source>
        <strain evidence="1 2">DSM 26883</strain>
    </source>
</reference>
<gene>
    <name evidence="1" type="ORF">SAMN05444349_10225</name>
</gene>
<dbReference type="STRING" id="871325.SAMN05444349_10225"/>
<accession>A0A1M4T6E4</accession>
<sequence>MRRIFPPAFIVKKRGDGGYDDWFTIGCIIRNFFGEDGRQLFHEITKH</sequence>
<proteinExistence type="predicted"/>
<protein>
    <submittedName>
        <fullName evidence="1">Uncharacterized protein</fullName>
    </submittedName>
</protein>
<dbReference type="AlphaFoldDB" id="A0A1M4T6E4"/>
<evidence type="ECO:0000313" key="2">
    <source>
        <dbReference type="Proteomes" id="UP000184436"/>
    </source>
</evidence>
<evidence type="ECO:0000313" key="1">
    <source>
        <dbReference type="EMBL" id="SHE40083.1"/>
    </source>
</evidence>
<dbReference type="EMBL" id="FQVD01000002">
    <property type="protein sequence ID" value="SHE40083.1"/>
    <property type="molecule type" value="Genomic_DNA"/>
</dbReference>
<keyword evidence="2" id="KW-1185">Reference proteome</keyword>
<dbReference type="Proteomes" id="UP000184436">
    <property type="component" value="Unassembled WGS sequence"/>
</dbReference>
<dbReference type="RefSeq" id="WP_159106366.1">
    <property type="nucleotide sequence ID" value="NZ_FQVD01000002.1"/>
</dbReference>
<name>A0A1M4T6E4_9BACE</name>
<organism evidence="1 2">
    <name type="scientific">Bacteroides faecichinchillae</name>
    <dbReference type="NCBI Taxonomy" id="871325"/>
    <lineage>
        <taxon>Bacteria</taxon>
        <taxon>Pseudomonadati</taxon>
        <taxon>Bacteroidota</taxon>
        <taxon>Bacteroidia</taxon>
        <taxon>Bacteroidales</taxon>
        <taxon>Bacteroidaceae</taxon>
        <taxon>Bacteroides</taxon>
    </lineage>
</organism>